<organism evidence="3 4">
    <name type="scientific">Plutella xylostella</name>
    <name type="common">Diamondback moth</name>
    <name type="synonym">Plutella maculipennis</name>
    <dbReference type="NCBI Taxonomy" id="51655"/>
    <lineage>
        <taxon>Eukaryota</taxon>
        <taxon>Metazoa</taxon>
        <taxon>Ecdysozoa</taxon>
        <taxon>Arthropoda</taxon>
        <taxon>Hexapoda</taxon>
        <taxon>Insecta</taxon>
        <taxon>Pterygota</taxon>
        <taxon>Neoptera</taxon>
        <taxon>Endopterygota</taxon>
        <taxon>Lepidoptera</taxon>
        <taxon>Glossata</taxon>
        <taxon>Ditrysia</taxon>
        <taxon>Yponomeutoidea</taxon>
        <taxon>Plutellidae</taxon>
        <taxon>Plutella</taxon>
    </lineage>
</organism>
<evidence type="ECO:0000313" key="3">
    <source>
        <dbReference type="EMBL" id="KAG7295103.1"/>
    </source>
</evidence>
<evidence type="ECO:0000256" key="1">
    <source>
        <dbReference type="SAM" id="MobiDB-lite"/>
    </source>
</evidence>
<dbReference type="InterPro" id="IPR036691">
    <property type="entry name" value="Endo/exonu/phosph_ase_sf"/>
</dbReference>
<dbReference type="Proteomes" id="UP000823941">
    <property type="component" value="Chromosome 31"/>
</dbReference>
<evidence type="ECO:0000259" key="2">
    <source>
        <dbReference type="Pfam" id="PF03372"/>
    </source>
</evidence>
<comment type="caution">
    <text evidence="3">The sequence shown here is derived from an EMBL/GenBank/DDBJ whole genome shotgun (WGS) entry which is preliminary data.</text>
</comment>
<proteinExistence type="predicted"/>
<name>A0ABQ7PTY6_PLUXY</name>
<evidence type="ECO:0000313" key="4">
    <source>
        <dbReference type="Proteomes" id="UP000823941"/>
    </source>
</evidence>
<keyword evidence="4" id="KW-1185">Reference proteome</keyword>
<dbReference type="InterPro" id="IPR005135">
    <property type="entry name" value="Endo/exonuclease/phosphatase"/>
</dbReference>
<feature type="domain" description="Endonuclease/exonuclease/phosphatase" evidence="2">
    <location>
        <begin position="3"/>
        <end position="79"/>
    </location>
</feature>
<accession>A0ABQ7PTY6</accession>
<feature type="region of interest" description="Disordered" evidence="1">
    <location>
        <begin position="20"/>
        <end position="44"/>
    </location>
</feature>
<reference evidence="3 4" key="1">
    <citation type="submission" date="2021-06" db="EMBL/GenBank/DDBJ databases">
        <title>A haploid diamondback moth (Plutella xylostella L.) genome assembly resolves 31 chromosomes and identifies a diamide resistance mutation.</title>
        <authorList>
            <person name="Ward C.M."/>
            <person name="Perry K.D."/>
            <person name="Baker G."/>
            <person name="Powis K."/>
            <person name="Heckel D.G."/>
            <person name="Baxter S.W."/>
        </authorList>
    </citation>
    <scope>NUCLEOTIDE SEQUENCE [LARGE SCALE GENOMIC DNA]</scope>
    <source>
        <strain evidence="3 4">LV</strain>
        <tissue evidence="3">Single pupa</tissue>
    </source>
</reference>
<dbReference type="Pfam" id="PF03372">
    <property type="entry name" value="Exo_endo_phos"/>
    <property type="match status" value="1"/>
</dbReference>
<gene>
    <name evidence="3" type="ORF">JYU34_022036</name>
</gene>
<sequence>MDKLKPDLLALNETWTGDGQDKYAPNIPGYTLKNTPRPTGGRGGGVGFYVRHGLRVRHKPHPPSALEQMWLELTLGGVGRVAIGTAYRPGSGMSPSMAIDALSESIPSNR</sequence>
<dbReference type="SUPFAM" id="SSF56219">
    <property type="entry name" value="DNase I-like"/>
    <property type="match status" value="1"/>
</dbReference>
<dbReference type="Gene3D" id="3.60.10.10">
    <property type="entry name" value="Endonuclease/exonuclease/phosphatase"/>
    <property type="match status" value="1"/>
</dbReference>
<dbReference type="EMBL" id="JAHIBW010000031">
    <property type="protein sequence ID" value="KAG7295103.1"/>
    <property type="molecule type" value="Genomic_DNA"/>
</dbReference>
<protein>
    <recommendedName>
        <fullName evidence="2">Endonuclease/exonuclease/phosphatase domain-containing protein</fullName>
    </recommendedName>
</protein>